<dbReference type="AlphaFoldDB" id="A0A7Y4EFE0"/>
<name>A0A7Y4EFE0_9VIBR</name>
<accession>A0A7Y4EFE0</accession>
<dbReference type="RefSeq" id="WP_171361590.1">
    <property type="nucleotide sequence ID" value="NZ_VTXC01000040.1"/>
</dbReference>
<reference evidence="1 2" key="1">
    <citation type="submission" date="2019-09" db="EMBL/GenBank/DDBJ databases">
        <title>Draft genome sequencing and comparative genomics of hatchery-associated Vibrios.</title>
        <authorList>
            <person name="Kehlet-Delgado H."/>
            <person name="Mueller R.S."/>
        </authorList>
    </citation>
    <scope>NUCLEOTIDE SEQUENCE [LARGE SCALE GENOMIC DNA]</scope>
    <source>
        <strain evidence="1 2">99-46-Y</strain>
    </source>
</reference>
<organism evidence="1 2">
    <name type="scientific">Vibrio pectenicida</name>
    <dbReference type="NCBI Taxonomy" id="62763"/>
    <lineage>
        <taxon>Bacteria</taxon>
        <taxon>Pseudomonadati</taxon>
        <taxon>Pseudomonadota</taxon>
        <taxon>Gammaproteobacteria</taxon>
        <taxon>Vibrionales</taxon>
        <taxon>Vibrionaceae</taxon>
        <taxon>Vibrio</taxon>
    </lineage>
</organism>
<sequence length="162" mass="18283">MKQQQTYIELFEQETQQAEQSACFSRFGRVLDFNQATNSVKINFADNPIDQPIWARLGRHFEQSELQQAMDNQVRCRIEFINQDLTLPIVTDLFFALLDDGKELAISADKLMLDSTEELVIGSREAKTNFLGKEGSVTTKAEHVTSKANKAQRILGGTIAIN</sequence>
<gene>
    <name evidence="1" type="ORF">F0225_13990</name>
</gene>
<evidence type="ECO:0000313" key="1">
    <source>
        <dbReference type="EMBL" id="NOH72442.1"/>
    </source>
</evidence>
<dbReference type="Proteomes" id="UP000565719">
    <property type="component" value="Unassembled WGS sequence"/>
</dbReference>
<protein>
    <submittedName>
        <fullName evidence="1">Uncharacterized protein</fullName>
    </submittedName>
</protein>
<proteinExistence type="predicted"/>
<dbReference type="EMBL" id="VTXC01000040">
    <property type="protein sequence ID" value="NOH72442.1"/>
    <property type="molecule type" value="Genomic_DNA"/>
</dbReference>
<comment type="caution">
    <text evidence="1">The sequence shown here is derived from an EMBL/GenBank/DDBJ whole genome shotgun (WGS) entry which is preliminary data.</text>
</comment>
<evidence type="ECO:0000313" key="2">
    <source>
        <dbReference type="Proteomes" id="UP000565719"/>
    </source>
</evidence>